<evidence type="ECO:0000313" key="3">
    <source>
        <dbReference type="Proteomes" id="UP000266841"/>
    </source>
</evidence>
<dbReference type="EMBL" id="AGNL01000197">
    <property type="protein sequence ID" value="EJK77946.1"/>
    <property type="molecule type" value="Genomic_DNA"/>
</dbReference>
<feature type="region of interest" description="Disordered" evidence="1">
    <location>
        <begin position="63"/>
        <end position="99"/>
    </location>
</feature>
<reference evidence="2 3" key="1">
    <citation type="journal article" date="2012" name="Genome Biol.">
        <title>Genome and low-iron response of an oceanic diatom adapted to chronic iron limitation.</title>
        <authorList>
            <person name="Lommer M."/>
            <person name="Specht M."/>
            <person name="Roy A.S."/>
            <person name="Kraemer L."/>
            <person name="Andreson R."/>
            <person name="Gutowska M.A."/>
            <person name="Wolf J."/>
            <person name="Bergner S.V."/>
            <person name="Schilhabel M.B."/>
            <person name="Klostermeier U.C."/>
            <person name="Beiko R.G."/>
            <person name="Rosenstiel P."/>
            <person name="Hippler M."/>
            <person name="Laroche J."/>
        </authorList>
    </citation>
    <scope>NUCLEOTIDE SEQUENCE [LARGE SCALE GENOMIC DNA]</scope>
    <source>
        <strain evidence="2 3">CCMP1005</strain>
    </source>
</reference>
<comment type="caution">
    <text evidence="2">The sequence shown here is derived from an EMBL/GenBank/DDBJ whole genome shotgun (WGS) entry which is preliminary data.</text>
</comment>
<name>K0TPH6_THAOC</name>
<accession>K0TPH6</accession>
<feature type="region of interest" description="Disordered" evidence="1">
    <location>
        <begin position="1"/>
        <end position="24"/>
    </location>
</feature>
<feature type="region of interest" description="Disordered" evidence="1">
    <location>
        <begin position="32"/>
        <end position="51"/>
    </location>
</feature>
<evidence type="ECO:0000256" key="1">
    <source>
        <dbReference type="SAM" id="MobiDB-lite"/>
    </source>
</evidence>
<keyword evidence="3" id="KW-1185">Reference proteome</keyword>
<protein>
    <submittedName>
        <fullName evidence="2">Uncharacterized protein</fullName>
    </submittedName>
</protein>
<feature type="region of interest" description="Disordered" evidence="1">
    <location>
        <begin position="151"/>
        <end position="183"/>
    </location>
</feature>
<dbReference type="Proteomes" id="UP000266841">
    <property type="component" value="Unassembled WGS sequence"/>
</dbReference>
<organism evidence="2 3">
    <name type="scientific">Thalassiosira oceanica</name>
    <name type="common">Marine diatom</name>
    <dbReference type="NCBI Taxonomy" id="159749"/>
    <lineage>
        <taxon>Eukaryota</taxon>
        <taxon>Sar</taxon>
        <taxon>Stramenopiles</taxon>
        <taxon>Ochrophyta</taxon>
        <taxon>Bacillariophyta</taxon>
        <taxon>Coscinodiscophyceae</taxon>
        <taxon>Thalassiosirophycidae</taxon>
        <taxon>Thalassiosirales</taxon>
        <taxon>Thalassiosiraceae</taxon>
        <taxon>Thalassiosira</taxon>
    </lineage>
</organism>
<feature type="compositionally biased region" description="Low complexity" evidence="1">
    <location>
        <begin position="151"/>
        <end position="163"/>
    </location>
</feature>
<feature type="compositionally biased region" description="Basic and acidic residues" evidence="1">
    <location>
        <begin position="266"/>
        <end position="276"/>
    </location>
</feature>
<feature type="compositionally biased region" description="Basic and acidic residues" evidence="1">
    <location>
        <begin position="76"/>
        <end position="98"/>
    </location>
</feature>
<feature type="non-terminal residue" evidence="2">
    <location>
        <position position="1"/>
    </location>
</feature>
<feature type="region of interest" description="Disordered" evidence="1">
    <location>
        <begin position="266"/>
        <end position="300"/>
    </location>
</feature>
<evidence type="ECO:0000313" key="2">
    <source>
        <dbReference type="EMBL" id="EJK77946.1"/>
    </source>
</evidence>
<dbReference type="AlphaFoldDB" id="K0TPH6"/>
<sequence>RLPTSARDGEAPRSCHGPARVRRRPARTLFRALWSTPPERRRPGAAPEVSSAAASSLLSLPLISASGGDTPRTRPRLPDLGRDFGAPRRPPDRAESRRSAPVIPWPLRVEANVTQVAAQPAAAALTLLGLILPARRLARSATYGHLPLPSRPSSPALLPLRSADAAGPLSYGPSTTVGERPHQRRFRTVADLRRQEAHRQETDMHGASGERFGLSRAALLPVRGHPQEDNALAAGVDWVGIDRREESAFSISGATEPREILNAELADAERQGRGTEETEESEDDRYGDTAARRWTRLPLR</sequence>
<proteinExistence type="predicted"/>
<gene>
    <name evidence="2" type="ORF">THAOC_00185</name>
</gene>